<dbReference type="NCBIfam" id="TIGR02191">
    <property type="entry name" value="RNaseIII"/>
    <property type="match status" value="1"/>
</dbReference>
<evidence type="ECO:0000256" key="15">
    <source>
        <dbReference type="HAMAP-Rule" id="MF_00104"/>
    </source>
</evidence>
<evidence type="ECO:0000256" key="12">
    <source>
        <dbReference type="ARBA" id="ARBA00022801"/>
    </source>
</evidence>
<dbReference type="PROSITE" id="PS50137">
    <property type="entry name" value="DS_RBD"/>
    <property type="match status" value="1"/>
</dbReference>
<evidence type="ECO:0000256" key="3">
    <source>
        <dbReference type="ARBA" id="ARBA00010183"/>
    </source>
</evidence>
<dbReference type="GO" id="GO:0004525">
    <property type="term" value="F:ribonuclease III activity"/>
    <property type="evidence" value="ECO:0007669"/>
    <property type="project" value="UniProtKB-UniRule"/>
</dbReference>
<dbReference type="InterPro" id="IPR000999">
    <property type="entry name" value="RNase_III_dom"/>
</dbReference>
<evidence type="ECO:0000313" key="19">
    <source>
        <dbReference type="Proteomes" id="UP000243406"/>
    </source>
</evidence>
<dbReference type="Pfam" id="PF00035">
    <property type="entry name" value="dsrm"/>
    <property type="match status" value="1"/>
</dbReference>
<feature type="binding site" evidence="15">
    <location>
        <position position="47"/>
    </location>
    <ligand>
        <name>Mg(2+)</name>
        <dbReference type="ChEBI" id="CHEBI:18420"/>
    </ligand>
</feature>
<evidence type="ECO:0000256" key="2">
    <source>
        <dbReference type="ARBA" id="ARBA00004496"/>
    </source>
</evidence>
<evidence type="ECO:0000256" key="1">
    <source>
        <dbReference type="ARBA" id="ARBA00000109"/>
    </source>
</evidence>
<keyword evidence="11 15" id="KW-0255">Endonuclease</keyword>
<dbReference type="GO" id="GO:0006397">
    <property type="term" value="P:mRNA processing"/>
    <property type="evidence" value="ECO:0007669"/>
    <property type="project" value="UniProtKB-UniRule"/>
</dbReference>
<protein>
    <recommendedName>
        <fullName evidence="15">Ribonuclease 3</fullName>
        <ecNumber evidence="15">3.1.26.3</ecNumber>
    </recommendedName>
    <alternativeName>
        <fullName evidence="15">Ribonuclease III</fullName>
        <shortName evidence="15">RNase III</shortName>
    </alternativeName>
</protein>
<feature type="active site" evidence="15">
    <location>
        <position position="51"/>
    </location>
</feature>
<dbReference type="InterPro" id="IPR011907">
    <property type="entry name" value="RNase_III"/>
</dbReference>
<dbReference type="AlphaFoldDB" id="A0A1T4ZS15"/>
<dbReference type="FunFam" id="3.30.160.20:FF:000003">
    <property type="entry name" value="Ribonuclease 3"/>
    <property type="match status" value="1"/>
</dbReference>
<accession>A0A1T4ZS15</accession>
<dbReference type="InterPro" id="IPR014720">
    <property type="entry name" value="dsRBD_dom"/>
</dbReference>
<dbReference type="PANTHER" id="PTHR11207">
    <property type="entry name" value="RIBONUCLEASE III"/>
    <property type="match status" value="1"/>
</dbReference>
<dbReference type="SMART" id="SM00535">
    <property type="entry name" value="RIBOc"/>
    <property type="match status" value="1"/>
</dbReference>
<dbReference type="CDD" id="cd10845">
    <property type="entry name" value="DSRM_RNAse_III_family"/>
    <property type="match status" value="1"/>
</dbReference>
<dbReference type="Pfam" id="PF14622">
    <property type="entry name" value="Ribonucleas_3_3"/>
    <property type="match status" value="1"/>
</dbReference>
<keyword evidence="13 15" id="KW-0460">Magnesium</keyword>
<dbReference type="GO" id="GO:0008033">
    <property type="term" value="P:tRNA processing"/>
    <property type="evidence" value="ECO:0007669"/>
    <property type="project" value="UniProtKB-KW"/>
</dbReference>
<dbReference type="GO" id="GO:0003725">
    <property type="term" value="F:double-stranded RNA binding"/>
    <property type="evidence" value="ECO:0007669"/>
    <property type="project" value="TreeGrafter"/>
</dbReference>
<comment type="function">
    <text evidence="15">Digests double-stranded RNA. Involved in the processing of primary rRNA transcript to yield the immediate precursors to the large and small rRNAs (23S and 16S). Processes some mRNAs, and tRNAs when they are encoded in the rRNA operon. Processes pre-crRNA and tracrRNA of type II CRISPR loci if present in the organism.</text>
</comment>
<name>A0A1T4ZS15_9FIRM</name>
<comment type="cofactor">
    <cofactor evidence="15">
        <name>Mg(2+)</name>
        <dbReference type="ChEBI" id="CHEBI:18420"/>
    </cofactor>
</comment>
<keyword evidence="10 15" id="KW-0479">Metal-binding</keyword>
<evidence type="ECO:0000256" key="10">
    <source>
        <dbReference type="ARBA" id="ARBA00022723"/>
    </source>
</evidence>
<comment type="similarity">
    <text evidence="3">Belongs to the ribonuclease III family.</text>
</comment>
<evidence type="ECO:0000256" key="14">
    <source>
        <dbReference type="ARBA" id="ARBA00022884"/>
    </source>
</evidence>
<dbReference type="GO" id="GO:0019843">
    <property type="term" value="F:rRNA binding"/>
    <property type="evidence" value="ECO:0007669"/>
    <property type="project" value="UniProtKB-KW"/>
</dbReference>
<keyword evidence="5 15" id="KW-0963">Cytoplasm</keyword>
<dbReference type="PROSITE" id="PS00517">
    <property type="entry name" value="RNASE_3_1"/>
    <property type="match status" value="1"/>
</dbReference>
<dbReference type="GO" id="GO:0005737">
    <property type="term" value="C:cytoplasm"/>
    <property type="evidence" value="ECO:0007669"/>
    <property type="project" value="UniProtKB-SubCell"/>
</dbReference>
<evidence type="ECO:0000259" key="16">
    <source>
        <dbReference type="PROSITE" id="PS50137"/>
    </source>
</evidence>
<dbReference type="Proteomes" id="UP000243406">
    <property type="component" value="Unassembled WGS sequence"/>
</dbReference>
<dbReference type="PANTHER" id="PTHR11207:SF0">
    <property type="entry name" value="RIBONUCLEASE 3"/>
    <property type="match status" value="1"/>
</dbReference>
<dbReference type="FunFam" id="1.10.1520.10:FF:000001">
    <property type="entry name" value="Ribonuclease 3"/>
    <property type="match status" value="1"/>
</dbReference>
<dbReference type="GO" id="GO:0010468">
    <property type="term" value="P:regulation of gene expression"/>
    <property type="evidence" value="ECO:0007669"/>
    <property type="project" value="TreeGrafter"/>
</dbReference>
<keyword evidence="9 15" id="KW-0540">Nuclease</keyword>
<dbReference type="OrthoDB" id="9805026at2"/>
<reference evidence="19" key="1">
    <citation type="submission" date="2017-02" db="EMBL/GenBank/DDBJ databases">
        <authorList>
            <person name="Varghese N."/>
            <person name="Submissions S."/>
        </authorList>
    </citation>
    <scope>NUCLEOTIDE SEQUENCE [LARGE SCALE GENOMIC DNA]</scope>
    <source>
        <strain evidence="19">ATCC 35199</strain>
    </source>
</reference>
<keyword evidence="19" id="KW-1185">Reference proteome</keyword>
<evidence type="ECO:0000259" key="17">
    <source>
        <dbReference type="PROSITE" id="PS50142"/>
    </source>
</evidence>
<evidence type="ECO:0000256" key="6">
    <source>
        <dbReference type="ARBA" id="ARBA00022552"/>
    </source>
</evidence>
<evidence type="ECO:0000256" key="9">
    <source>
        <dbReference type="ARBA" id="ARBA00022722"/>
    </source>
</evidence>
<dbReference type="EC" id="3.1.26.3" evidence="15"/>
<organism evidence="18 19">
    <name type="scientific">Acetoanaerobium noterae</name>
    <dbReference type="NCBI Taxonomy" id="745369"/>
    <lineage>
        <taxon>Bacteria</taxon>
        <taxon>Bacillati</taxon>
        <taxon>Bacillota</taxon>
        <taxon>Clostridia</taxon>
        <taxon>Peptostreptococcales</taxon>
        <taxon>Filifactoraceae</taxon>
        <taxon>Acetoanaerobium</taxon>
    </lineage>
</organism>
<evidence type="ECO:0000256" key="7">
    <source>
        <dbReference type="ARBA" id="ARBA00022664"/>
    </source>
</evidence>
<dbReference type="PROSITE" id="PS50142">
    <property type="entry name" value="RNASE_3_2"/>
    <property type="match status" value="1"/>
</dbReference>
<keyword evidence="8 15" id="KW-0819">tRNA processing</keyword>
<dbReference type="EMBL" id="FUYN01000001">
    <property type="protein sequence ID" value="SKB25359.1"/>
    <property type="molecule type" value="Genomic_DNA"/>
</dbReference>
<sequence length="229" mass="26051">MKSKSYELQKKINYEFQDVKLLKEALTHSSYSNEYKKIKNRNNERLEFLGDSILGLIISNYLFRLKKELPEGELTKIRAAIVCERSLKEVAKSIQLGEYLYLGKGEESTGGRTRDSILADATEALIAAIYLDGGFRKATDFVLEHMGDIISQAIQGKIMRDYKTQLQELIQKDNKENITYKLVDQLGPDHDKTFKMNVFLGEKLIGTGIGKSKKEAEQEAAKDAMEKEN</sequence>
<feature type="domain" description="DRBM" evidence="16">
    <location>
        <begin position="161"/>
        <end position="229"/>
    </location>
</feature>
<keyword evidence="6 15" id="KW-0698">rRNA processing</keyword>
<dbReference type="GO" id="GO:0042802">
    <property type="term" value="F:identical protein binding"/>
    <property type="evidence" value="ECO:0007669"/>
    <property type="project" value="UniProtKB-ARBA"/>
</dbReference>
<evidence type="ECO:0000256" key="5">
    <source>
        <dbReference type="ARBA" id="ARBA00022490"/>
    </source>
</evidence>
<proteinExistence type="inferred from homology"/>
<dbReference type="Gene3D" id="1.10.1520.10">
    <property type="entry name" value="Ribonuclease III domain"/>
    <property type="match status" value="1"/>
</dbReference>
<evidence type="ECO:0000313" key="18">
    <source>
        <dbReference type="EMBL" id="SKB25359.1"/>
    </source>
</evidence>
<evidence type="ECO:0000256" key="13">
    <source>
        <dbReference type="ARBA" id="ARBA00022842"/>
    </source>
</evidence>
<keyword evidence="12 15" id="KW-0378">Hydrolase</keyword>
<dbReference type="SUPFAM" id="SSF69065">
    <property type="entry name" value="RNase III domain-like"/>
    <property type="match status" value="1"/>
</dbReference>
<comment type="catalytic activity">
    <reaction evidence="1 15">
        <text>Endonucleolytic cleavage to 5'-phosphomonoester.</text>
        <dbReference type="EC" id="3.1.26.3"/>
    </reaction>
</comment>
<comment type="subunit">
    <text evidence="4 15">Homodimer.</text>
</comment>
<feature type="binding site" evidence="15">
    <location>
        <position position="123"/>
    </location>
    <ligand>
        <name>Mg(2+)</name>
        <dbReference type="ChEBI" id="CHEBI:18420"/>
    </ligand>
</feature>
<dbReference type="GO" id="GO:0046872">
    <property type="term" value="F:metal ion binding"/>
    <property type="evidence" value="ECO:0007669"/>
    <property type="project" value="UniProtKB-KW"/>
</dbReference>
<dbReference type="InterPro" id="IPR036389">
    <property type="entry name" value="RNase_III_sf"/>
</dbReference>
<dbReference type="HAMAP" id="MF_00104">
    <property type="entry name" value="RNase_III"/>
    <property type="match status" value="1"/>
</dbReference>
<feature type="domain" description="RNase III" evidence="17">
    <location>
        <begin position="5"/>
        <end position="134"/>
    </location>
</feature>
<evidence type="ECO:0000256" key="8">
    <source>
        <dbReference type="ARBA" id="ARBA00022694"/>
    </source>
</evidence>
<keyword evidence="7 15" id="KW-0507">mRNA processing</keyword>
<dbReference type="SUPFAM" id="SSF54768">
    <property type="entry name" value="dsRNA-binding domain-like"/>
    <property type="match status" value="1"/>
</dbReference>
<evidence type="ECO:0000256" key="4">
    <source>
        <dbReference type="ARBA" id="ARBA00011738"/>
    </source>
</evidence>
<gene>
    <name evidence="15" type="primary">rnc</name>
    <name evidence="18" type="ORF">SAMN02745120_0291</name>
</gene>
<dbReference type="Gene3D" id="3.30.160.20">
    <property type="match status" value="1"/>
</dbReference>
<feature type="binding site" evidence="15">
    <location>
        <position position="120"/>
    </location>
    <ligand>
        <name>Mg(2+)</name>
        <dbReference type="ChEBI" id="CHEBI:18420"/>
    </ligand>
</feature>
<dbReference type="RefSeq" id="WP_079588281.1">
    <property type="nucleotide sequence ID" value="NZ_CP154629.1"/>
</dbReference>
<keyword evidence="14 15" id="KW-0694">RNA-binding</keyword>
<keyword evidence="15" id="KW-0699">rRNA-binding</keyword>
<feature type="active site" evidence="15">
    <location>
        <position position="123"/>
    </location>
</feature>
<dbReference type="CDD" id="cd00593">
    <property type="entry name" value="RIBOc"/>
    <property type="match status" value="1"/>
</dbReference>
<evidence type="ECO:0000256" key="11">
    <source>
        <dbReference type="ARBA" id="ARBA00022759"/>
    </source>
</evidence>
<dbReference type="SMART" id="SM00358">
    <property type="entry name" value="DSRM"/>
    <property type="match status" value="1"/>
</dbReference>
<comment type="subcellular location">
    <subcellularLocation>
        <location evidence="2 15">Cytoplasm</location>
    </subcellularLocation>
</comment>
<dbReference type="GO" id="GO:0006364">
    <property type="term" value="P:rRNA processing"/>
    <property type="evidence" value="ECO:0007669"/>
    <property type="project" value="UniProtKB-UniRule"/>
</dbReference>